<dbReference type="VEuPathDB" id="VectorBase:ACUA006133"/>
<dbReference type="Proteomes" id="UP000075883">
    <property type="component" value="Unassembled WGS sequence"/>
</dbReference>
<feature type="region of interest" description="Disordered" evidence="1">
    <location>
        <begin position="172"/>
        <end position="206"/>
    </location>
</feature>
<keyword evidence="3" id="KW-1185">Reference proteome</keyword>
<protein>
    <submittedName>
        <fullName evidence="2">Uncharacterized protein</fullName>
    </submittedName>
</protein>
<dbReference type="AlphaFoldDB" id="A0A182M020"/>
<accession>A0A182M020</accession>
<dbReference type="EMBL" id="AXCM01013294">
    <property type="status" value="NOT_ANNOTATED_CDS"/>
    <property type="molecule type" value="Genomic_DNA"/>
</dbReference>
<reference evidence="2" key="2">
    <citation type="submission" date="2020-05" db="UniProtKB">
        <authorList>
            <consortium name="EnsemblMetazoa"/>
        </authorList>
    </citation>
    <scope>IDENTIFICATION</scope>
    <source>
        <strain evidence="2">A-37</strain>
    </source>
</reference>
<dbReference type="EnsemblMetazoa" id="ACUA006133-RA">
    <property type="protein sequence ID" value="ACUA006133-PA"/>
    <property type="gene ID" value="ACUA006133"/>
</dbReference>
<sequence>MNSVNAPTTSTPQMRLCAIGSSWDPSRTPSLPFRVRLVAFVAISHALTCTAQLRKQLFCPGPFSSPLAWRTGHWPPKPVPFIIWSASGRKLPPAACAGRAAACPPVVLLLRALSGWTGGPKPVTSTTLKRGAEDDEETVEGNDIIAICALAVDFPSTPVVMNQQIQELQTVVEEGVEEEEKEEEERKKEQQLLPEDGERGKTTVKR</sequence>
<reference evidence="3" key="1">
    <citation type="submission" date="2013-09" db="EMBL/GenBank/DDBJ databases">
        <title>The Genome Sequence of Anopheles culicifacies species A.</title>
        <authorList>
            <consortium name="The Broad Institute Genomics Platform"/>
            <person name="Neafsey D.E."/>
            <person name="Besansky N."/>
            <person name="Howell P."/>
            <person name="Walton C."/>
            <person name="Young S.K."/>
            <person name="Zeng Q."/>
            <person name="Gargeya S."/>
            <person name="Fitzgerald M."/>
            <person name="Haas B."/>
            <person name="Abouelleil A."/>
            <person name="Allen A.W."/>
            <person name="Alvarado L."/>
            <person name="Arachchi H.M."/>
            <person name="Berlin A.M."/>
            <person name="Chapman S.B."/>
            <person name="Gainer-Dewar J."/>
            <person name="Goldberg J."/>
            <person name="Griggs A."/>
            <person name="Gujja S."/>
            <person name="Hansen M."/>
            <person name="Howarth C."/>
            <person name="Imamovic A."/>
            <person name="Ireland A."/>
            <person name="Larimer J."/>
            <person name="McCowan C."/>
            <person name="Murphy C."/>
            <person name="Pearson M."/>
            <person name="Poon T.W."/>
            <person name="Priest M."/>
            <person name="Roberts A."/>
            <person name="Saif S."/>
            <person name="Shea T."/>
            <person name="Sisk P."/>
            <person name="Sykes S."/>
            <person name="Wortman J."/>
            <person name="Nusbaum C."/>
            <person name="Birren B."/>
        </authorList>
    </citation>
    <scope>NUCLEOTIDE SEQUENCE [LARGE SCALE GENOMIC DNA]</scope>
    <source>
        <strain evidence="3">A-37</strain>
    </source>
</reference>
<feature type="compositionally biased region" description="Acidic residues" evidence="1">
    <location>
        <begin position="174"/>
        <end position="183"/>
    </location>
</feature>
<evidence type="ECO:0000313" key="2">
    <source>
        <dbReference type="EnsemblMetazoa" id="ACUA006133-PA"/>
    </source>
</evidence>
<proteinExistence type="predicted"/>
<feature type="compositionally biased region" description="Basic and acidic residues" evidence="1">
    <location>
        <begin position="184"/>
        <end position="206"/>
    </location>
</feature>
<evidence type="ECO:0000256" key="1">
    <source>
        <dbReference type="SAM" id="MobiDB-lite"/>
    </source>
</evidence>
<organism evidence="2 3">
    <name type="scientific">Anopheles culicifacies</name>
    <dbReference type="NCBI Taxonomy" id="139723"/>
    <lineage>
        <taxon>Eukaryota</taxon>
        <taxon>Metazoa</taxon>
        <taxon>Ecdysozoa</taxon>
        <taxon>Arthropoda</taxon>
        <taxon>Hexapoda</taxon>
        <taxon>Insecta</taxon>
        <taxon>Pterygota</taxon>
        <taxon>Neoptera</taxon>
        <taxon>Endopterygota</taxon>
        <taxon>Diptera</taxon>
        <taxon>Nematocera</taxon>
        <taxon>Culicoidea</taxon>
        <taxon>Culicidae</taxon>
        <taxon>Anophelinae</taxon>
        <taxon>Anopheles</taxon>
        <taxon>culicifacies species complex</taxon>
    </lineage>
</organism>
<evidence type="ECO:0000313" key="3">
    <source>
        <dbReference type="Proteomes" id="UP000075883"/>
    </source>
</evidence>
<name>A0A182M020_9DIPT</name>